<dbReference type="Gene3D" id="3.40.50.1820">
    <property type="entry name" value="alpha/beta hydrolase"/>
    <property type="match status" value="1"/>
</dbReference>
<evidence type="ECO:0000313" key="2">
    <source>
        <dbReference type="EMBL" id="VAW51453.1"/>
    </source>
</evidence>
<reference evidence="2" key="1">
    <citation type="submission" date="2018-06" db="EMBL/GenBank/DDBJ databases">
        <authorList>
            <person name="Zhirakovskaya E."/>
        </authorList>
    </citation>
    <scope>NUCLEOTIDE SEQUENCE</scope>
</reference>
<gene>
    <name evidence="2" type="ORF">MNBD_GAMMA05-110</name>
</gene>
<feature type="domain" description="Serine aminopeptidase S33" evidence="1">
    <location>
        <begin position="73"/>
        <end position="176"/>
    </location>
</feature>
<proteinExistence type="predicted"/>
<organism evidence="2">
    <name type="scientific">hydrothermal vent metagenome</name>
    <dbReference type="NCBI Taxonomy" id="652676"/>
    <lineage>
        <taxon>unclassified sequences</taxon>
        <taxon>metagenomes</taxon>
        <taxon>ecological metagenomes</taxon>
    </lineage>
</organism>
<dbReference type="SUPFAM" id="SSF53474">
    <property type="entry name" value="alpha/beta-Hydrolases"/>
    <property type="match status" value="1"/>
</dbReference>
<name>A0A3B0WGH2_9ZZZZ</name>
<protein>
    <recommendedName>
        <fullName evidence="1">Serine aminopeptidase S33 domain-containing protein</fullName>
    </recommendedName>
</protein>
<dbReference type="AlphaFoldDB" id="A0A3B0WGH2"/>
<dbReference type="EMBL" id="UOFE01000016">
    <property type="protein sequence ID" value="VAW51453.1"/>
    <property type="molecule type" value="Genomic_DNA"/>
</dbReference>
<sequence length="263" mass="29361">MKFFIKKLFSVFLLVYAALVGIGITFSDQLIFLPQAPSYNLSQQYITVNSVDASDKANTNEIIVKHIENPASKYTILYSHGNAVDLGGLQHLQSNFYKHGYSIVIYDYSGYGHSEGKASEQQVYNDVQAVYDYLIDQKNINADHIISYGHSLGSAIATDLASKNSVAALILESPFTTAFRVKTVYPIVPFDKFASIDKIKNIHAPVFISHSKDDNVIPFWHSEELYEAANSPKKFLAFETEGHSEITHSAAFWPALNTFISTM</sequence>
<dbReference type="Pfam" id="PF12146">
    <property type="entry name" value="Hydrolase_4"/>
    <property type="match status" value="1"/>
</dbReference>
<accession>A0A3B0WGH2</accession>
<evidence type="ECO:0000259" key="1">
    <source>
        <dbReference type="Pfam" id="PF12146"/>
    </source>
</evidence>
<dbReference type="PANTHER" id="PTHR12277:SF81">
    <property type="entry name" value="PROTEIN ABHD13"/>
    <property type="match status" value="1"/>
</dbReference>
<dbReference type="InterPro" id="IPR029058">
    <property type="entry name" value="AB_hydrolase_fold"/>
</dbReference>
<dbReference type="PANTHER" id="PTHR12277">
    <property type="entry name" value="ALPHA/BETA HYDROLASE DOMAIN-CONTAINING PROTEIN"/>
    <property type="match status" value="1"/>
</dbReference>
<dbReference type="InterPro" id="IPR022742">
    <property type="entry name" value="Hydrolase_4"/>
</dbReference>